<dbReference type="Proteomes" id="UP001628091">
    <property type="component" value="Unassembled WGS sequence"/>
</dbReference>
<protein>
    <submittedName>
        <fullName evidence="1">Uncharacterized protein</fullName>
    </submittedName>
</protein>
<organism evidence="1 2">
    <name type="scientific">Phyllobacterium phragmitis</name>
    <dbReference type="NCBI Taxonomy" id="2670329"/>
    <lineage>
        <taxon>Bacteria</taxon>
        <taxon>Pseudomonadati</taxon>
        <taxon>Pseudomonadota</taxon>
        <taxon>Alphaproteobacteria</taxon>
        <taxon>Hyphomicrobiales</taxon>
        <taxon>Phyllobacteriaceae</taxon>
        <taxon>Phyllobacterium</taxon>
    </lineage>
</organism>
<name>A0ABQ0H5E5_9HYPH</name>
<comment type="caution">
    <text evidence="1">The sequence shown here is derived from an EMBL/GenBank/DDBJ whole genome shotgun (WGS) entry which is preliminary data.</text>
</comment>
<gene>
    <name evidence="1" type="ORF">PPNSA23_40390</name>
</gene>
<reference evidence="1 2" key="1">
    <citation type="submission" date="2024-10" db="EMBL/GenBank/DDBJ databases">
        <title>Isolation, draft genome sequencing and identification of Phyllobacterium sp. NSA23, isolated from leaf soil.</title>
        <authorList>
            <person name="Akita H."/>
        </authorList>
    </citation>
    <scope>NUCLEOTIDE SEQUENCE [LARGE SCALE GENOMIC DNA]</scope>
    <source>
        <strain evidence="1 2">NSA23</strain>
    </source>
</reference>
<accession>A0ABQ0H5E5</accession>
<sequence length="95" mass="9849">MASGVEEDERAVGNTLVNIGAHGRRGDHILVTLQHEGAGGNAIKVGAVVGKEGDPGEALGNFRVCHAERVGKLLAEFRRSGLPMITGAIACDHPI</sequence>
<evidence type="ECO:0000313" key="1">
    <source>
        <dbReference type="EMBL" id="GAB1584096.1"/>
    </source>
</evidence>
<keyword evidence="2" id="KW-1185">Reference proteome</keyword>
<dbReference type="EMBL" id="BAAFZP010000002">
    <property type="protein sequence ID" value="GAB1584096.1"/>
    <property type="molecule type" value="Genomic_DNA"/>
</dbReference>
<evidence type="ECO:0000313" key="2">
    <source>
        <dbReference type="Proteomes" id="UP001628091"/>
    </source>
</evidence>
<proteinExistence type="predicted"/>